<evidence type="ECO:0000256" key="4">
    <source>
        <dbReference type="ARBA" id="ARBA00022840"/>
    </source>
</evidence>
<evidence type="ECO:0000313" key="6">
    <source>
        <dbReference type="EMBL" id="GMS88350.1"/>
    </source>
</evidence>
<evidence type="ECO:0000256" key="3">
    <source>
        <dbReference type="ARBA" id="ARBA00022777"/>
    </source>
</evidence>
<dbReference type="SUPFAM" id="SSF56112">
    <property type="entry name" value="Protein kinase-like (PK-like)"/>
    <property type="match status" value="1"/>
</dbReference>
<accession>A0AAV5T7R7</accession>
<dbReference type="Proteomes" id="UP001432027">
    <property type="component" value="Unassembled WGS sequence"/>
</dbReference>
<dbReference type="GO" id="GO:0000422">
    <property type="term" value="P:autophagy of mitochondrion"/>
    <property type="evidence" value="ECO:0007669"/>
    <property type="project" value="TreeGrafter"/>
</dbReference>
<dbReference type="GO" id="GO:0005776">
    <property type="term" value="C:autophagosome"/>
    <property type="evidence" value="ECO:0007669"/>
    <property type="project" value="TreeGrafter"/>
</dbReference>
<dbReference type="GO" id="GO:0048675">
    <property type="term" value="P:axon extension"/>
    <property type="evidence" value="ECO:0007669"/>
    <property type="project" value="TreeGrafter"/>
</dbReference>
<comment type="caution">
    <text evidence="6">The sequence shown here is derived from an EMBL/GenBank/DDBJ whole genome shotgun (WGS) entry which is preliminary data.</text>
</comment>
<reference evidence="6" key="1">
    <citation type="submission" date="2023-10" db="EMBL/GenBank/DDBJ databases">
        <title>Genome assembly of Pristionchus species.</title>
        <authorList>
            <person name="Yoshida K."/>
            <person name="Sommer R.J."/>
        </authorList>
    </citation>
    <scope>NUCLEOTIDE SEQUENCE</scope>
    <source>
        <strain evidence="6">RS0144</strain>
    </source>
</reference>
<evidence type="ECO:0000256" key="2">
    <source>
        <dbReference type="ARBA" id="ARBA00022741"/>
    </source>
</evidence>
<dbReference type="GO" id="GO:0000045">
    <property type="term" value="P:autophagosome assembly"/>
    <property type="evidence" value="ECO:0007669"/>
    <property type="project" value="TreeGrafter"/>
</dbReference>
<proteinExistence type="predicted"/>
<dbReference type="PROSITE" id="PS50011">
    <property type="entry name" value="PROTEIN_KINASE_DOM"/>
    <property type="match status" value="1"/>
</dbReference>
<keyword evidence="3" id="KW-0418">Kinase</keyword>
<feature type="non-terminal residue" evidence="6">
    <location>
        <position position="1"/>
    </location>
</feature>
<dbReference type="Pfam" id="PF00069">
    <property type="entry name" value="Pkinase"/>
    <property type="match status" value="1"/>
</dbReference>
<dbReference type="PANTHER" id="PTHR24348">
    <property type="entry name" value="SERINE/THREONINE-PROTEIN KINASE UNC-51-RELATED"/>
    <property type="match status" value="1"/>
</dbReference>
<dbReference type="SMART" id="SM00220">
    <property type="entry name" value="S_TKc"/>
    <property type="match status" value="1"/>
</dbReference>
<dbReference type="GO" id="GO:0042594">
    <property type="term" value="P:response to starvation"/>
    <property type="evidence" value="ECO:0007669"/>
    <property type="project" value="TreeGrafter"/>
</dbReference>
<feature type="domain" description="Protein kinase" evidence="5">
    <location>
        <begin position="1"/>
        <end position="252"/>
    </location>
</feature>
<keyword evidence="7" id="KW-1185">Reference proteome</keyword>
<evidence type="ECO:0000259" key="5">
    <source>
        <dbReference type="PROSITE" id="PS50011"/>
    </source>
</evidence>
<keyword evidence="2" id="KW-0547">Nucleotide-binding</keyword>
<dbReference type="PANTHER" id="PTHR24348:SF22">
    <property type="entry name" value="NON-SPECIFIC SERINE_THREONINE PROTEIN KINASE"/>
    <property type="match status" value="1"/>
</dbReference>
<gene>
    <name evidence="6" type="ORF">PENTCL1PPCAC_10525</name>
</gene>
<dbReference type="InterPro" id="IPR000719">
    <property type="entry name" value="Prot_kinase_dom"/>
</dbReference>
<evidence type="ECO:0000256" key="1">
    <source>
        <dbReference type="ARBA" id="ARBA00022679"/>
    </source>
</evidence>
<dbReference type="EMBL" id="BTSX01000003">
    <property type="protein sequence ID" value="GMS88350.1"/>
    <property type="molecule type" value="Genomic_DNA"/>
</dbReference>
<dbReference type="GO" id="GO:0061709">
    <property type="term" value="P:reticulophagy"/>
    <property type="evidence" value="ECO:0007669"/>
    <property type="project" value="TreeGrafter"/>
</dbReference>
<dbReference type="GO" id="GO:0010508">
    <property type="term" value="P:positive regulation of autophagy"/>
    <property type="evidence" value="ECO:0007669"/>
    <property type="project" value="TreeGrafter"/>
</dbReference>
<dbReference type="InterPro" id="IPR011009">
    <property type="entry name" value="Kinase-like_dom_sf"/>
</dbReference>
<dbReference type="PROSITE" id="PS00108">
    <property type="entry name" value="PROTEIN_KINASE_ST"/>
    <property type="match status" value="1"/>
</dbReference>
<dbReference type="InterPro" id="IPR008271">
    <property type="entry name" value="Ser/Thr_kinase_AS"/>
</dbReference>
<dbReference type="GO" id="GO:0034045">
    <property type="term" value="C:phagophore assembly site membrane"/>
    <property type="evidence" value="ECO:0007669"/>
    <property type="project" value="TreeGrafter"/>
</dbReference>
<dbReference type="GO" id="GO:0004674">
    <property type="term" value="F:protein serine/threonine kinase activity"/>
    <property type="evidence" value="ECO:0007669"/>
    <property type="project" value="InterPro"/>
</dbReference>
<dbReference type="InterPro" id="IPR045269">
    <property type="entry name" value="Atg1-like"/>
</dbReference>
<dbReference type="Gene3D" id="1.10.510.10">
    <property type="entry name" value="Transferase(Phosphotransferase) domain 1"/>
    <property type="match status" value="1"/>
</dbReference>
<dbReference type="AlphaFoldDB" id="A0AAV5T7R7"/>
<organism evidence="6 7">
    <name type="scientific">Pristionchus entomophagus</name>
    <dbReference type="NCBI Taxonomy" id="358040"/>
    <lineage>
        <taxon>Eukaryota</taxon>
        <taxon>Metazoa</taxon>
        <taxon>Ecdysozoa</taxon>
        <taxon>Nematoda</taxon>
        <taxon>Chromadorea</taxon>
        <taxon>Rhabditida</taxon>
        <taxon>Rhabditina</taxon>
        <taxon>Diplogasteromorpha</taxon>
        <taxon>Diplogasteroidea</taxon>
        <taxon>Neodiplogasteridae</taxon>
        <taxon>Pristionchus</taxon>
    </lineage>
</organism>
<name>A0AAV5T7R7_9BILA</name>
<protein>
    <recommendedName>
        <fullName evidence="5">Protein kinase domain-containing protein</fullName>
    </recommendedName>
</protein>
<evidence type="ECO:0000313" key="7">
    <source>
        <dbReference type="Proteomes" id="UP001432027"/>
    </source>
</evidence>
<dbReference type="GO" id="GO:0034727">
    <property type="term" value="P:piecemeal microautophagy of the nucleus"/>
    <property type="evidence" value="ECO:0007669"/>
    <property type="project" value="TreeGrafter"/>
</dbReference>
<sequence length="252" mass="28559">FEGNGVEGKGAGLVVPRLSKFDIFASFYLLEKTLLKFSQAFASLNDKCLVKILHCTFTPTHIQLVMEYCNGGNLASYLERKGTLNEYNIRHFASQIARGISVLHKNGIVHGDLKPQNVLLHNTTRMMDPLACNLLVKISDFGMTRLLPEDVVTNMCCKYPQYMAPEMIVSQQYNEKVDLWSIGTIVYECLVGKPPFQVDIGPNLKAFYCNSCDLHPEIPDHCSESLRDFLIRLLKRNAEDRISCCYFNSESF</sequence>
<keyword evidence="4" id="KW-0067">ATP-binding</keyword>
<feature type="non-terminal residue" evidence="6">
    <location>
        <position position="252"/>
    </location>
</feature>
<keyword evidence="1" id="KW-0808">Transferase</keyword>
<dbReference type="GO" id="GO:0005524">
    <property type="term" value="F:ATP binding"/>
    <property type="evidence" value="ECO:0007669"/>
    <property type="project" value="UniProtKB-KW"/>
</dbReference>
<dbReference type="GO" id="GO:0005829">
    <property type="term" value="C:cytosol"/>
    <property type="evidence" value="ECO:0007669"/>
    <property type="project" value="TreeGrafter"/>
</dbReference>